<dbReference type="EMBL" id="CAOQHR010000002">
    <property type="protein sequence ID" value="CAI6302246.1"/>
    <property type="molecule type" value="Genomic_DNA"/>
</dbReference>
<dbReference type="GO" id="GO:0005524">
    <property type="term" value="F:ATP binding"/>
    <property type="evidence" value="ECO:0007669"/>
    <property type="project" value="InterPro"/>
</dbReference>
<dbReference type="InterPro" id="IPR003593">
    <property type="entry name" value="AAA+_ATPase"/>
</dbReference>
<evidence type="ECO:0000256" key="1">
    <source>
        <dbReference type="SAM" id="MobiDB-lite"/>
    </source>
</evidence>
<dbReference type="Pfam" id="PF22942">
    <property type="entry name" value="DUF7025"/>
    <property type="match status" value="1"/>
</dbReference>
<reference evidence="3" key="1">
    <citation type="submission" date="2023-01" db="EMBL/GenBank/DDBJ databases">
        <authorList>
            <person name="Van Ghelder C."/>
            <person name="Rancurel C."/>
        </authorList>
    </citation>
    <scope>NUCLEOTIDE SEQUENCE</scope>
    <source>
        <strain evidence="3">CNCM I-4278</strain>
    </source>
</reference>
<evidence type="ECO:0000313" key="3">
    <source>
        <dbReference type="EMBL" id="CAI6302246.1"/>
    </source>
</evidence>
<comment type="caution">
    <text evidence="3">The sequence shown here is derived from an EMBL/GenBank/DDBJ whole genome shotgun (WGS) entry which is preliminary data.</text>
</comment>
<protein>
    <recommendedName>
        <fullName evidence="2">AAA+ ATPase domain-containing protein</fullName>
    </recommendedName>
</protein>
<dbReference type="Pfam" id="PF22893">
    <property type="entry name" value="ULD_2"/>
    <property type="match status" value="1"/>
</dbReference>
<feature type="domain" description="AAA+ ATPase" evidence="2">
    <location>
        <begin position="740"/>
        <end position="866"/>
    </location>
</feature>
<dbReference type="CDD" id="cd19481">
    <property type="entry name" value="RecA-like_protease"/>
    <property type="match status" value="1"/>
</dbReference>
<dbReference type="InterPro" id="IPR027417">
    <property type="entry name" value="P-loop_NTPase"/>
</dbReference>
<dbReference type="InterPro" id="IPR054289">
    <property type="entry name" value="DUF7025"/>
</dbReference>
<evidence type="ECO:0000259" key="2">
    <source>
        <dbReference type="SMART" id="SM00382"/>
    </source>
</evidence>
<gene>
    <name evidence="3" type="ORF">PDIGIT_LOCUS2881</name>
</gene>
<dbReference type="InterPro" id="IPR003959">
    <property type="entry name" value="ATPase_AAA_core"/>
</dbReference>
<dbReference type="PANTHER" id="PTHR46411:SF4">
    <property type="entry name" value="AAA+ ATPASE DOMAIN-CONTAINING PROTEIN"/>
    <property type="match status" value="1"/>
</dbReference>
<dbReference type="Proteomes" id="UP001152607">
    <property type="component" value="Unassembled WGS sequence"/>
</dbReference>
<dbReference type="SUPFAM" id="SSF52540">
    <property type="entry name" value="P-loop containing nucleoside triphosphate hydrolases"/>
    <property type="match status" value="1"/>
</dbReference>
<dbReference type="Gene3D" id="3.40.50.300">
    <property type="entry name" value="P-loop containing nucleotide triphosphate hydrolases"/>
    <property type="match status" value="1"/>
</dbReference>
<dbReference type="GO" id="GO:0016887">
    <property type="term" value="F:ATP hydrolysis activity"/>
    <property type="evidence" value="ECO:0007669"/>
    <property type="project" value="InterPro"/>
</dbReference>
<organism evidence="3 4">
    <name type="scientific">Periconia digitata</name>
    <dbReference type="NCBI Taxonomy" id="1303443"/>
    <lineage>
        <taxon>Eukaryota</taxon>
        <taxon>Fungi</taxon>
        <taxon>Dikarya</taxon>
        <taxon>Ascomycota</taxon>
        <taxon>Pezizomycotina</taxon>
        <taxon>Dothideomycetes</taxon>
        <taxon>Pleosporomycetidae</taxon>
        <taxon>Pleosporales</taxon>
        <taxon>Massarineae</taxon>
        <taxon>Periconiaceae</taxon>
        <taxon>Periconia</taxon>
    </lineage>
</organism>
<dbReference type="PANTHER" id="PTHR46411">
    <property type="entry name" value="FAMILY ATPASE, PUTATIVE-RELATED"/>
    <property type="match status" value="1"/>
</dbReference>
<name>A0A9W4U814_9PLEO</name>
<feature type="compositionally biased region" description="Basic and acidic residues" evidence="1">
    <location>
        <begin position="8"/>
        <end position="20"/>
    </location>
</feature>
<dbReference type="InterPro" id="IPR054464">
    <property type="entry name" value="ULD_fung"/>
</dbReference>
<accession>A0A9W4U814</accession>
<dbReference type="SMART" id="SM00382">
    <property type="entry name" value="AAA"/>
    <property type="match status" value="1"/>
</dbReference>
<dbReference type="Pfam" id="PF00004">
    <property type="entry name" value="AAA"/>
    <property type="match status" value="1"/>
</dbReference>
<feature type="region of interest" description="Disordered" evidence="1">
    <location>
        <begin position="1"/>
        <end position="64"/>
    </location>
</feature>
<keyword evidence="4" id="KW-1185">Reference proteome</keyword>
<dbReference type="Pfam" id="PF23232">
    <property type="entry name" value="AAA_lid_13"/>
    <property type="match status" value="1"/>
</dbReference>
<dbReference type="OrthoDB" id="10042665at2759"/>
<feature type="compositionally biased region" description="Acidic residues" evidence="1">
    <location>
        <begin position="50"/>
        <end position="64"/>
    </location>
</feature>
<dbReference type="AlphaFoldDB" id="A0A9W4U814"/>
<proteinExistence type="predicted"/>
<evidence type="ECO:0000313" key="4">
    <source>
        <dbReference type="Proteomes" id="UP001152607"/>
    </source>
</evidence>
<dbReference type="InterPro" id="IPR056599">
    <property type="entry name" value="AAA_lid_fung"/>
</dbReference>
<sequence length="998" mass="113619">MSIASPELRIESTTEMDKSSSTDQGNRVDEDETDDIQLRVGRPEKSGSFSDEETEDQEDNPMTDDALEARKYYIIRHSDGLVIAQWKNAHQSLAFPEHRTTKEMLEEVKYGPGYIDLAHHHGQRFTLPWELGRKWIWMKDIIKLTYGSDESAKRSIESGDFELRRENFIILPELWDKLIEKWDMITIKLKPQGSSNPPQSSEQMSGSNAMLKTDSFFEETTSQELKISANDDSKVVKYTVDFLRPGMFGQHPEALSSKTYEHPVVVEKRSSHGKAVPILEEINSIELGSRRNGVPKLSADKNLIIGKDDTVKPKKLCINSPLLLNALRSVVKYSSFISLKEDSDSLMSGQFPFPFHDLYHHRDELFNLRNNTEGSRANHTPEYNEECDQHIDLLVKYLDDEPTVRIISVKRRWAQKVPTTTFSSFWLLMKPGSDVYVQEYGQLNAYVVEKVEGGLTYSGGPISARRYGITVWNLIFNGSVIKRSSKVVDVSEFDGERNIVSLPLFPVSFQDRLDGGALRKHLIERGNKFFRLTQGPSFQEYTGSGLRSERKKYRRARVVVEHQSLPWTRLRKTSLPSPYWYSFDKSTPDTYQDNDNDLSLPRPPRRAYAPSGHGAIGHQARAPRCECSRCREASELNGTYIVPVFSEYDSISPFRANGLSEHQALICMSHMFSFILKDRTYDIINLDHLTEPTFAHSAIDELVLRPPENKDIIKAIARTYTESDSQEDLFGVDFIRGKGEGQIFLLHGPPGTGKTLTAESVAEYTKRPLLSITAADLGHVPEILELNLLRFFEHATSWDAIVLLDEADVYLERRSADNLKRNSIVSVFLRAMDYFEGILFLTTNRIGQFDEAFLSRIHVAIGYDPLDDAAKGQIWETFFGKLDSNHENGGPKMDYAYRAKEYARDSDAVRNLRWNGREIRNAFQTAVALAVADSKAAKAKGRPESECIPRITEAHMRQVVGMSGAFRQYMKTTHGNMEESERAFFLGNRADRTENDKL</sequence>